<evidence type="ECO:0000256" key="4">
    <source>
        <dbReference type="ARBA" id="ARBA00022617"/>
    </source>
</evidence>
<evidence type="ECO:0000256" key="7">
    <source>
        <dbReference type="ARBA" id="ARBA00022989"/>
    </source>
</evidence>
<dbReference type="PRINTS" id="PR00385">
    <property type="entry name" value="P450"/>
</dbReference>
<dbReference type="Gene3D" id="1.10.630.10">
    <property type="entry name" value="Cytochrome P450"/>
    <property type="match status" value="2"/>
</dbReference>
<dbReference type="InterPro" id="IPR002401">
    <property type="entry name" value="Cyt_P450_E_grp-I"/>
</dbReference>
<keyword evidence="10 12" id="KW-0503">Monooxygenase</keyword>
<evidence type="ECO:0000256" key="9">
    <source>
        <dbReference type="ARBA" id="ARBA00023004"/>
    </source>
</evidence>
<evidence type="ECO:0000256" key="2">
    <source>
        <dbReference type="ARBA" id="ARBA00004167"/>
    </source>
</evidence>
<keyword evidence="5" id="KW-0812">Transmembrane</keyword>
<dbReference type="PANTHER" id="PTHR47944">
    <property type="entry name" value="CYTOCHROME P450 98A9"/>
    <property type="match status" value="1"/>
</dbReference>
<evidence type="ECO:0000256" key="3">
    <source>
        <dbReference type="ARBA" id="ARBA00010617"/>
    </source>
</evidence>
<keyword evidence="8 12" id="KW-0560">Oxidoreductase</keyword>
<name>A0A8K0MZS5_COCNU</name>
<dbReference type="PRINTS" id="PR00463">
    <property type="entry name" value="EP450I"/>
</dbReference>
<organism evidence="13 14">
    <name type="scientific">Cocos nucifera</name>
    <name type="common">Coconut palm</name>
    <dbReference type="NCBI Taxonomy" id="13894"/>
    <lineage>
        <taxon>Eukaryota</taxon>
        <taxon>Viridiplantae</taxon>
        <taxon>Streptophyta</taxon>
        <taxon>Embryophyta</taxon>
        <taxon>Tracheophyta</taxon>
        <taxon>Spermatophyta</taxon>
        <taxon>Magnoliopsida</taxon>
        <taxon>Liliopsida</taxon>
        <taxon>Arecaceae</taxon>
        <taxon>Arecoideae</taxon>
        <taxon>Cocoseae</taxon>
        <taxon>Attaleinae</taxon>
        <taxon>Cocos</taxon>
    </lineage>
</organism>
<gene>
    <name evidence="13" type="ORF">COCNU_04G006660</name>
</gene>
<dbReference type="GO" id="GO:0020037">
    <property type="term" value="F:heme binding"/>
    <property type="evidence" value="ECO:0007669"/>
    <property type="project" value="InterPro"/>
</dbReference>
<comment type="cofactor">
    <cofactor evidence="1">
        <name>heme</name>
        <dbReference type="ChEBI" id="CHEBI:30413"/>
    </cofactor>
</comment>
<accession>A0A8K0MZS5</accession>
<dbReference type="Pfam" id="PF00067">
    <property type="entry name" value="p450"/>
    <property type="match status" value="2"/>
</dbReference>
<dbReference type="EMBL" id="CM017875">
    <property type="protein sequence ID" value="KAG1338360.1"/>
    <property type="molecule type" value="Genomic_DNA"/>
</dbReference>
<evidence type="ECO:0000313" key="14">
    <source>
        <dbReference type="Proteomes" id="UP000797356"/>
    </source>
</evidence>
<keyword evidence="6 12" id="KW-0479">Metal-binding</keyword>
<evidence type="ECO:0000313" key="13">
    <source>
        <dbReference type="EMBL" id="KAG1338360.1"/>
    </source>
</evidence>
<dbReference type="InterPro" id="IPR017972">
    <property type="entry name" value="Cyt_P450_CS"/>
</dbReference>
<keyword evidence="14" id="KW-1185">Reference proteome</keyword>
<dbReference type="OrthoDB" id="2789670at2759"/>
<evidence type="ECO:0000256" key="8">
    <source>
        <dbReference type="ARBA" id="ARBA00023002"/>
    </source>
</evidence>
<evidence type="ECO:0000256" key="6">
    <source>
        <dbReference type="ARBA" id="ARBA00022723"/>
    </source>
</evidence>
<proteinExistence type="inferred from homology"/>
<comment type="similarity">
    <text evidence="3 12">Belongs to the cytochrome P450 family.</text>
</comment>
<dbReference type="GO" id="GO:0016020">
    <property type="term" value="C:membrane"/>
    <property type="evidence" value="ECO:0007669"/>
    <property type="project" value="UniProtKB-SubCell"/>
</dbReference>
<dbReference type="GO" id="GO:0004497">
    <property type="term" value="F:monooxygenase activity"/>
    <property type="evidence" value="ECO:0007669"/>
    <property type="project" value="UniProtKB-KW"/>
</dbReference>
<protein>
    <submittedName>
        <fullName evidence="13">Putative Cytochrome P450 98A3</fullName>
    </submittedName>
</protein>
<keyword evidence="7" id="KW-1133">Transmembrane helix</keyword>
<dbReference type="SUPFAM" id="SSF48264">
    <property type="entry name" value="Cytochrome P450"/>
    <property type="match status" value="1"/>
</dbReference>
<keyword evidence="11" id="KW-0472">Membrane</keyword>
<evidence type="ECO:0000256" key="5">
    <source>
        <dbReference type="ARBA" id="ARBA00022692"/>
    </source>
</evidence>
<evidence type="ECO:0000256" key="11">
    <source>
        <dbReference type="ARBA" id="ARBA00023136"/>
    </source>
</evidence>
<dbReference type="InterPro" id="IPR001128">
    <property type="entry name" value="Cyt_P450"/>
</dbReference>
<dbReference type="Proteomes" id="UP000797356">
    <property type="component" value="Chromosome 4"/>
</dbReference>
<comment type="subcellular location">
    <subcellularLocation>
        <location evidence="2">Membrane</location>
        <topology evidence="2">Single-pass membrane protein</topology>
    </subcellularLocation>
</comment>
<reference evidence="13" key="2">
    <citation type="submission" date="2019-07" db="EMBL/GenBank/DDBJ databases">
        <authorList>
            <person name="Yang Y."/>
            <person name="Bocs S."/>
            <person name="Baudouin L."/>
        </authorList>
    </citation>
    <scope>NUCLEOTIDE SEQUENCE</scope>
    <source>
        <tissue evidence="13">Spear leaf of Hainan Tall coconut</tissue>
    </source>
</reference>
<evidence type="ECO:0000256" key="1">
    <source>
        <dbReference type="ARBA" id="ARBA00001971"/>
    </source>
</evidence>
<reference evidence="13" key="1">
    <citation type="journal article" date="2017" name="Gigascience">
        <title>The genome draft of coconut (Cocos nucifera).</title>
        <authorList>
            <person name="Xiao Y."/>
            <person name="Xu P."/>
            <person name="Fan H."/>
            <person name="Baudouin L."/>
            <person name="Xia W."/>
            <person name="Bocs S."/>
            <person name="Xu J."/>
            <person name="Li Q."/>
            <person name="Guo A."/>
            <person name="Zhou L."/>
            <person name="Li J."/>
            <person name="Wu Y."/>
            <person name="Ma Z."/>
            <person name="Armero A."/>
            <person name="Issali A.E."/>
            <person name="Liu N."/>
            <person name="Peng M."/>
            <person name="Yang Y."/>
        </authorList>
    </citation>
    <scope>NUCLEOTIDE SEQUENCE</scope>
    <source>
        <tissue evidence="13">Spear leaf of Hainan Tall coconut</tissue>
    </source>
</reference>
<sequence>MITAGMDTSVITTEWAMAELVRNPRVQEKVQEEMDRVIGERITTEADFANLPYLKCVVKESLRLHPPDPSHGPPQGHSQCRRGLLRRIYIDIKGSDFGVLPFGAGQRVCPGAQLGISLVASMLGHLLHHFKLTLPEGVKPEDVDVSENPGIVTFMRTPLQAIATPRLPSQLYKLLPVDM</sequence>
<dbReference type="PANTHER" id="PTHR47944:SF10">
    <property type="entry name" value="CYTOCHROME P450 98A9"/>
    <property type="match status" value="1"/>
</dbReference>
<keyword evidence="4 12" id="KW-0349">Heme</keyword>
<dbReference type="PROSITE" id="PS00086">
    <property type="entry name" value="CYTOCHROME_P450"/>
    <property type="match status" value="1"/>
</dbReference>
<dbReference type="GO" id="GO:0016705">
    <property type="term" value="F:oxidoreductase activity, acting on paired donors, with incorporation or reduction of molecular oxygen"/>
    <property type="evidence" value="ECO:0007669"/>
    <property type="project" value="InterPro"/>
</dbReference>
<dbReference type="InterPro" id="IPR036396">
    <property type="entry name" value="Cyt_P450_sf"/>
</dbReference>
<evidence type="ECO:0000256" key="10">
    <source>
        <dbReference type="ARBA" id="ARBA00023033"/>
    </source>
</evidence>
<keyword evidence="9 12" id="KW-0408">Iron</keyword>
<dbReference type="AlphaFoldDB" id="A0A8K0MZS5"/>
<dbReference type="GO" id="GO:0005506">
    <property type="term" value="F:iron ion binding"/>
    <property type="evidence" value="ECO:0007669"/>
    <property type="project" value="InterPro"/>
</dbReference>
<comment type="caution">
    <text evidence="13">The sequence shown here is derived from an EMBL/GenBank/DDBJ whole genome shotgun (WGS) entry which is preliminary data.</text>
</comment>
<evidence type="ECO:0000256" key="12">
    <source>
        <dbReference type="RuleBase" id="RU000461"/>
    </source>
</evidence>